<accession>A0AAD3DD08</accession>
<proteinExistence type="predicted"/>
<feature type="compositionally biased region" description="Basic residues" evidence="5">
    <location>
        <begin position="34"/>
        <end position="43"/>
    </location>
</feature>
<comment type="subcellular location">
    <subcellularLocation>
        <location evidence="1">Membrane</location>
        <topology evidence="1">Multi-pass membrane protein</topology>
    </subcellularLocation>
</comment>
<feature type="transmembrane region" description="Helical" evidence="6">
    <location>
        <begin position="266"/>
        <end position="289"/>
    </location>
</feature>
<dbReference type="InterPro" id="IPR037185">
    <property type="entry name" value="EmrE-like"/>
</dbReference>
<feature type="transmembrane region" description="Helical" evidence="6">
    <location>
        <begin position="119"/>
        <end position="139"/>
    </location>
</feature>
<keyword evidence="8" id="KW-1185">Reference proteome</keyword>
<feature type="transmembrane region" description="Helical" evidence="6">
    <location>
        <begin position="6"/>
        <end position="32"/>
    </location>
</feature>
<keyword evidence="3 6" id="KW-1133">Transmembrane helix</keyword>
<organism evidence="7 8">
    <name type="scientific">Chaetoceros tenuissimus</name>
    <dbReference type="NCBI Taxonomy" id="426638"/>
    <lineage>
        <taxon>Eukaryota</taxon>
        <taxon>Sar</taxon>
        <taxon>Stramenopiles</taxon>
        <taxon>Ochrophyta</taxon>
        <taxon>Bacillariophyta</taxon>
        <taxon>Coscinodiscophyceae</taxon>
        <taxon>Chaetocerotophycidae</taxon>
        <taxon>Chaetocerotales</taxon>
        <taxon>Chaetocerotaceae</taxon>
        <taxon>Chaetoceros</taxon>
    </lineage>
</organism>
<evidence type="ECO:0000256" key="4">
    <source>
        <dbReference type="ARBA" id="ARBA00023136"/>
    </source>
</evidence>
<dbReference type="EMBL" id="BLLK01000069">
    <property type="protein sequence ID" value="GFH61041.1"/>
    <property type="molecule type" value="Genomic_DNA"/>
</dbReference>
<evidence type="ECO:0000313" key="7">
    <source>
        <dbReference type="EMBL" id="GFH61041.1"/>
    </source>
</evidence>
<evidence type="ECO:0000256" key="6">
    <source>
        <dbReference type="SAM" id="Phobius"/>
    </source>
</evidence>
<evidence type="ECO:0000256" key="1">
    <source>
        <dbReference type="ARBA" id="ARBA00004141"/>
    </source>
</evidence>
<protein>
    <recommendedName>
        <fullName evidence="9">Magnesium transporter</fullName>
    </recommendedName>
</protein>
<feature type="transmembrane region" description="Helical" evidence="6">
    <location>
        <begin position="301"/>
        <end position="318"/>
    </location>
</feature>
<dbReference type="GO" id="GO:0015095">
    <property type="term" value="F:magnesium ion transmembrane transporter activity"/>
    <property type="evidence" value="ECO:0007669"/>
    <property type="project" value="InterPro"/>
</dbReference>
<dbReference type="SUPFAM" id="SSF103481">
    <property type="entry name" value="Multidrug resistance efflux transporter EmrE"/>
    <property type="match status" value="1"/>
</dbReference>
<feature type="compositionally biased region" description="Polar residues" evidence="5">
    <location>
        <begin position="48"/>
        <end position="57"/>
    </location>
</feature>
<dbReference type="Pfam" id="PF05653">
    <property type="entry name" value="Mg_trans_NIPA"/>
    <property type="match status" value="1"/>
</dbReference>
<keyword evidence="4 6" id="KW-0472">Membrane</keyword>
<evidence type="ECO:0000313" key="8">
    <source>
        <dbReference type="Proteomes" id="UP001054902"/>
    </source>
</evidence>
<keyword evidence="2 6" id="KW-0812">Transmembrane</keyword>
<feature type="region of interest" description="Disordered" evidence="5">
    <location>
        <begin position="351"/>
        <end position="370"/>
    </location>
</feature>
<dbReference type="AlphaFoldDB" id="A0AAD3DD08"/>
<name>A0AAD3DD08_9STRA</name>
<evidence type="ECO:0008006" key="9">
    <source>
        <dbReference type="Google" id="ProtNLM"/>
    </source>
</evidence>
<reference evidence="7 8" key="1">
    <citation type="journal article" date="2021" name="Sci. Rep.">
        <title>The genome of the diatom Chaetoceros tenuissimus carries an ancient integrated fragment of an extant virus.</title>
        <authorList>
            <person name="Hongo Y."/>
            <person name="Kimura K."/>
            <person name="Takaki Y."/>
            <person name="Yoshida Y."/>
            <person name="Baba S."/>
            <person name="Kobayashi G."/>
            <person name="Nagasaki K."/>
            <person name="Hano T."/>
            <person name="Tomaru Y."/>
        </authorList>
    </citation>
    <scope>NUCLEOTIDE SEQUENCE [LARGE SCALE GENOMIC DNA]</scope>
    <source>
        <strain evidence="7 8">NIES-3715</strain>
    </source>
</reference>
<feature type="region of interest" description="Disordered" evidence="5">
    <location>
        <begin position="34"/>
        <end position="57"/>
    </location>
</feature>
<evidence type="ECO:0000256" key="3">
    <source>
        <dbReference type="ARBA" id="ARBA00022989"/>
    </source>
</evidence>
<comment type="caution">
    <text evidence="7">The sequence shown here is derived from an EMBL/GenBank/DDBJ whole genome shotgun (WGS) entry which is preliminary data.</text>
</comment>
<evidence type="ECO:0000256" key="5">
    <source>
        <dbReference type="SAM" id="MobiDB-lite"/>
    </source>
</evidence>
<dbReference type="PANTHER" id="PTHR12570">
    <property type="match status" value="1"/>
</dbReference>
<dbReference type="GO" id="GO:0016020">
    <property type="term" value="C:membrane"/>
    <property type="evidence" value="ECO:0007669"/>
    <property type="project" value="UniProtKB-SubCell"/>
</dbReference>
<feature type="transmembrane region" description="Helical" evidence="6">
    <location>
        <begin position="159"/>
        <end position="180"/>
    </location>
</feature>
<gene>
    <name evidence="7" type="ORF">CTEN210_17517</name>
</gene>
<feature type="transmembrane region" description="Helical" evidence="6">
    <location>
        <begin position="237"/>
        <end position="254"/>
    </location>
</feature>
<feature type="transmembrane region" description="Helical" evidence="6">
    <location>
        <begin position="66"/>
        <end position="87"/>
    </location>
</feature>
<dbReference type="Proteomes" id="UP001054902">
    <property type="component" value="Unassembled WGS sequence"/>
</dbReference>
<sequence>MSSNENWVLGISLGLLGSILINTGNNFQSLGLRHSRARRKQKTHPNEESNGANTTITTPSPCESSIWIIGTVVFVSGSLLNFASYAFAAQSMLASLESVQFVTNLIFGKVILKAKITKRMMIGTLFTVIGTIVAVQFSSKTTLELDTNDLMNLYMNGAYIGYLVAMTIALIILNRIYNYYRKRKERQMPLKHGDIIMPLSYSIWSALVGTQSVVQAKILAELLAVQASGTENAFKSVFLYITFVLWFITALIWLRRLNKSLSEFNPLFIIPLLQCSFIFFAIVSGGIFFQEFNSFTGKQWLGFWLGVLIMFNGLRLLTPPPPKDRDRSEFSHSSSIVVLGDDDSKCEMNQERATESCPEISSPPDVKDTAGNATEEVETKGGNVPYNTPVRQTLRGAALQAVKDNLLDLRADMSELLLTPPNSSSLLAKYQEEVDPDEIRRKDLLNLKEFIDAGETLFSIELIDLINRLDLNLPNVKNLTVEEAKQFISEEELRLELARQVRLLLEEE</sequence>
<dbReference type="PANTHER" id="PTHR12570:SF9">
    <property type="entry name" value="MAGNESIUM TRANSPORTER NIPA8-RELATED"/>
    <property type="match status" value="1"/>
</dbReference>
<dbReference type="InterPro" id="IPR008521">
    <property type="entry name" value="Mg_trans_NIPA"/>
</dbReference>
<evidence type="ECO:0000256" key="2">
    <source>
        <dbReference type="ARBA" id="ARBA00022692"/>
    </source>
</evidence>